<sequence>MRNVFIFGLDDFHRRQLATIQGSEQIAFHPLLNKHEAIHPERFPVNEMLEKSRATLEAFSGSVDAVCTYWDFPTSTLVPILRERWGLSGAGLNAVLRLEHKYWARLEQQATVPDLIPAFAAVDPFADDPRAGLTLDYPFWLKPIKAHSSYLGFRIDSDARFDEAIKKIRRGIAQFGQPFNEVLEKASLPPEVAAVDGYHCIAEQIISAGQQCTLEGYVFEGDVHVYGIIDSIRAGRHRSSFQRYQYPSQLPRRVQDRMIDAARRVITHAGYDNAPFNMEFFWSRAADQLSLLEVNARCSKSHSPLFVEVDGASHLQVMVNLGLGEAPAFPYRQGQFPMAAKFMLRVFRPGIVRRVPEAADIEALKARFPEAELHVLVEPGMDLDTLRFQDSYSYEIGVIFLGGQNQADLLARYREAIRILGFEIDHASKAA</sequence>
<gene>
    <name evidence="6" type="ORF">FKY71_03170</name>
</gene>
<reference evidence="6 7" key="1">
    <citation type="submission" date="2019-06" db="EMBL/GenBank/DDBJ databases">
        <title>Metagenome assembled Genome of Spiribacter salinus SL48-SHIP from the microbial mat of Salt Lake 48 (Novosibirsk region, Russia).</title>
        <authorList>
            <person name="Shipova A."/>
            <person name="Rozanov A.S."/>
            <person name="Bryanskaya A.V."/>
            <person name="Peltek S.E."/>
        </authorList>
    </citation>
    <scope>NUCLEOTIDE SEQUENCE [LARGE SCALE GENOMIC DNA]</scope>
    <source>
        <strain evidence="6">SL48-SHIP-2</strain>
    </source>
</reference>
<dbReference type="Pfam" id="PF13535">
    <property type="entry name" value="ATP-grasp_4"/>
    <property type="match status" value="1"/>
</dbReference>
<dbReference type="SUPFAM" id="SSF56059">
    <property type="entry name" value="Glutathione synthetase ATP-binding domain-like"/>
    <property type="match status" value="1"/>
</dbReference>
<dbReference type="Proteomes" id="UP000315400">
    <property type="component" value="Unassembled WGS sequence"/>
</dbReference>
<evidence type="ECO:0000313" key="7">
    <source>
        <dbReference type="Proteomes" id="UP000315400"/>
    </source>
</evidence>
<dbReference type="InterPro" id="IPR052032">
    <property type="entry name" value="ATP-dep_AA_Ligase"/>
</dbReference>
<evidence type="ECO:0000259" key="5">
    <source>
        <dbReference type="PROSITE" id="PS50975"/>
    </source>
</evidence>
<dbReference type="GO" id="GO:0016874">
    <property type="term" value="F:ligase activity"/>
    <property type="evidence" value="ECO:0007669"/>
    <property type="project" value="UniProtKB-KW"/>
</dbReference>
<dbReference type="InterPro" id="IPR011761">
    <property type="entry name" value="ATP-grasp"/>
</dbReference>
<dbReference type="Gene3D" id="3.30.470.20">
    <property type="entry name" value="ATP-grasp fold, B domain"/>
    <property type="match status" value="1"/>
</dbReference>
<evidence type="ECO:0000313" key="6">
    <source>
        <dbReference type="EMBL" id="TQF00520.1"/>
    </source>
</evidence>
<keyword evidence="2 4" id="KW-0547">Nucleotide-binding</keyword>
<keyword evidence="3 4" id="KW-0067">ATP-binding</keyword>
<dbReference type="InterPro" id="IPR005479">
    <property type="entry name" value="CPAse_ATP-bd"/>
</dbReference>
<dbReference type="GO" id="GO:0005524">
    <property type="term" value="F:ATP binding"/>
    <property type="evidence" value="ECO:0007669"/>
    <property type="project" value="UniProtKB-UniRule"/>
</dbReference>
<dbReference type="EMBL" id="VIFK01000011">
    <property type="protein sequence ID" value="TQF00520.1"/>
    <property type="molecule type" value="Genomic_DNA"/>
</dbReference>
<protein>
    <submittedName>
        <fullName evidence="6">ATP-grasp domain-containing protein</fullName>
    </submittedName>
</protein>
<dbReference type="PROSITE" id="PS00867">
    <property type="entry name" value="CPSASE_2"/>
    <property type="match status" value="1"/>
</dbReference>
<dbReference type="AlphaFoldDB" id="A0A540VUT9"/>
<evidence type="ECO:0000256" key="1">
    <source>
        <dbReference type="ARBA" id="ARBA00022598"/>
    </source>
</evidence>
<dbReference type="STRING" id="1260251.SPISAL_03805"/>
<evidence type="ECO:0000256" key="3">
    <source>
        <dbReference type="ARBA" id="ARBA00022840"/>
    </source>
</evidence>
<organism evidence="6 7">
    <name type="scientific">Spiribacter salinus</name>
    <dbReference type="NCBI Taxonomy" id="1335746"/>
    <lineage>
        <taxon>Bacteria</taxon>
        <taxon>Pseudomonadati</taxon>
        <taxon>Pseudomonadota</taxon>
        <taxon>Gammaproteobacteria</taxon>
        <taxon>Chromatiales</taxon>
        <taxon>Ectothiorhodospiraceae</taxon>
        <taxon>Spiribacter</taxon>
    </lineage>
</organism>
<proteinExistence type="predicted"/>
<dbReference type="PANTHER" id="PTHR43585">
    <property type="entry name" value="FUMIPYRROLE BIOSYNTHESIS PROTEIN C"/>
    <property type="match status" value="1"/>
</dbReference>
<accession>A0A540VUT9</accession>
<keyword evidence="1" id="KW-0436">Ligase</keyword>
<feature type="domain" description="ATP-grasp" evidence="5">
    <location>
        <begin position="104"/>
        <end position="323"/>
    </location>
</feature>
<name>A0A540VUT9_9GAMM</name>
<comment type="caution">
    <text evidence="6">The sequence shown here is derived from an EMBL/GenBank/DDBJ whole genome shotgun (WGS) entry which is preliminary data.</text>
</comment>
<dbReference type="PANTHER" id="PTHR43585:SF2">
    <property type="entry name" value="ATP-GRASP ENZYME FSQD"/>
    <property type="match status" value="1"/>
</dbReference>
<evidence type="ECO:0000256" key="4">
    <source>
        <dbReference type="PROSITE-ProRule" id="PRU00409"/>
    </source>
</evidence>
<dbReference type="PROSITE" id="PS50975">
    <property type="entry name" value="ATP_GRASP"/>
    <property type="match status" value="1"/>
</dbReference>
<dbReference type="GO" id="GO:0046872">
    <property type="term" value="F:metal ion binding"/>
    <property type="evidence" value="ECO:0007669"/>
    <property type="project" value="InterPro"/>
</dbReference>
<evidence type="ECO:0000256" key="2">
    <source>
        <dbReference type="ARBA" id="ARBA00022741"/>
    </source>
</evidence>